<evidence type="ECO:0000313" key="1">
    <source>
        <dbReference type="EMBL" id="RPD39795.1"/>
    </source>
</evidence>
<organism evidence="1 2">
    <name type="scientific">Chitinophaga barathri</name>
    <dbReference type="NCBI Taxonomy" id="1647451"/>
    <lineage>
        <taxon>Bacteria</taxon>
        <taxon>Pseudomonadati</taxon>
        <taxon>Bacteroidota</taxon>
        <taxon>Chitinophagia</taxon>
        <taxon>Chitinophagales</taxon>
        <taxon>Chitinophagaceae</taxon>
        <taxon>Chitinophaga</taxon>
    </lineage>
</organism>
<dbReference type="AlphaFoldDB" id="A0A3N4M923"/>
<dbReference type="OrthoDB" id="1036397at2"/>
<gene>
    <name evidence="1" type="ORF">EG028_18420</name>
</gene>
<comment type="caution">
    <text evidence="1">The sequence shown here is derived from an EMBL/GenBank/DDBJ whole genome shotgun (WGS) entry which is preliminary data.</text>
</comment>
<dbReference type="RefSeq" id="WP_120515761.1">
    <property type="nucleotide sequence ID" value="NZ_QXZY01000004.1"/>
</dbReference>
<dbReference type="EMBL" id="RMBX01000010">
    <property type="protein sequence ID" value="RPD39795.1"/>
    <property type="molecule type" value="Genomic_DNA"/>
</dbReference>
<keyword evidence="2" id="KW-1185">Reference proteome</keyword>
<evidence type="ECO:0008006" key="3">
    <source>
        <dbReference type="Google" id="ProtNLM"/>
    </source>
</evidence>
<protein>
    <recommendedName>
        <fullName evidence="3">HMA domain-containing protein</fullName>
    </recommendedName>
</protein>
<proteinExistence type="predicted"/>
<dbReference type="Proteomes" id="UP000279089">
    <property type="component" value="Unassembled WGS sequence"/>
</dbReference>
<reference evidence="2" key="1">
    <citation type="submission" date="2018-11" db="EMBL/GenBank/DDBJ databases">
        <title>Chitinophaga lutea sp.nov., isolate from arsenic contaminated soil.</title>
        <authorList>
            <person name="Zong Y."/>
        </authorList>
    </citation>
    <scope>NUCLEOTIDE SEQUENCE [LARGE SCALE GENOMIC DNA]</scope>
    <source>
        <strain evidence="2">YLT18</strain>
    </source>
</reference>
<sequence length="70" mass="7916">MVEVFVTNVKRAAAAKEILALLRRNFPDVKINFDLEDCDKVLRVEGDDFLPGKIMTLVNESGFQCRVMEG</sequence>
<accession>A0A3N4M923</accession>
<name>A0A3N4M923_9BACT</name>
<evidence type="ECO:0000313" key="2">
    <source>
        <dbReference type="Proteomes" id="UP000279089"/>
    </source>
</evidence>